<feature type="region of interest" description="Disordered" evidence="7">
    <location>
        <begin position="760"/>
        <end position="788"/>
    </location>
</feature>
<evidence type="ECO:0000313" key="9">
    <source>
        <dbReference type="EnsemblPlants" id="EMT29741"/>
    </source>
</evidence>
<dbReference type="InterPro" id="IPR003657">
    <property type="entry name" value="WRKY_dom"/>
</dbReference>
<dbReference type="FunFam" id="2.20.25.80:FF:000006">
    <property type="entry name" value="WRKY transcription factor"/>
    <property type="match status" value="1"/>
</dbReference>
<evidence type="ECO:0000259" key="8">
    <source>
        <dbReference type="PROSITE" id="PS50811"/>
    </source>
</evidence>
<evidence type="ECO:0000256" key="6">
    <source>
        <dbReference type="ARBA" id="ARBA00023242"/>
    </source>
</evidence>
<dbReference type="PROSITE" id="PS50811">
    <property type="entry name" value="WRKY"/>
    <property type="match status" value="2"/>
</dbReference>
<keyword evidence="6" id="KW-0539">Nucleus</keyword>
<dbReference type="GO" id="GO:0005634">
    <property type="term" value="C:nucleus"/>
    <property type="evidence" value="ECO:0007669"/>
    <property type="project" value="UniProtKB-SubCell"/>
</dbReference>
<feature type="region of interest" description="Disordered" evidence="7">
    <location>
        <begin position="835"/>
        <end position="854"/>
    </location>
</feature>
<evidence type="ECO:0000256" key="2">
    <source>
        <dbReference type="ARBA" id="ARBA00022737"/>
    </source>
</evidence>
<feature type="region of interest" description="Disordered" evidence="7">
    <location>
        <begin position="554"/>
        <end position="575"/>
    </location>
</feature>
<evidence type="ECO:0000256" key="1">
    <source>
        <dbReference type="ARBA" id="ARBA00004123"/>
    </source>
</evidence>
<protein>
    <submittedName>
        <fullName evidence="9">Putative WRKY transcription factor 2</fullName>
    </submittedName>
</protein>
<proteinExistence type="predicted"/>
<evidence type="ECO:0000256" key="3">
    <source>
        <dbReference type="ARBA" id="ARBA00023015"/>
    </source>
</evidence>
<keyword evidence="3" id="KW-0805">Transcription regulation</keyword>
<dbReference type="Gene3D" id="2.20.25.80">
    <property type="entry name" value="WRKY domain"/>
    <property type="match status" value="2"/>
</dbReference>
<dbReference type="Pfam" id="PF03106">
    <property type="entry name" value="WRKY"/>
    <property type="match status" value="2"/>
</dbReference>
<feature type="region of interest" description="Disordered" evidence="7">
    <location>
        <begin position="483"/>
        <end position="508"/>
    </location>
</feature>
<dbReference type="SUPFAM" id="SSF118290">
    <property type="entry name" value="WRKY DNA-binding domain"/>
    <property type="match status" value="2"/>
</dbReference>
<dbReference type="AlphaFoldDB" id="M8D0Q2"/>
<feature type="domain" description="WRKY" evidence="8">
    <location>
        <begin position="587"/>
        <end position="651"/>
    </location>
</feature>
<dbReference type="SMART" id="SM00774">
    <property type="entry name" value="WRKY"/>
    <property type="match status" value="2"/>
</dbReference>
<dbReference type="EnsemblPlants" id="EMT29741">
    <property type="protein sequence ID" value="EMT29741"/>
    <property type="gene ID" value="F775_00052"/>
</dbReference>
<keyword evidence="4" id="KW-0238">DNA-binding</keyword>
<dbReference type="InterPro" id="IPR044810">
    <property type="entry name" value="WRKY_plant"/>
</dbReference>
<comment type="subcellular location">
    <subcellularLocation>
        <location evidence="1">Nucleus</location>
    </subcellularLocation>
</comment>
<dbReference type="GO" id="GO:0003700">
    <property type="term" value="F:DNA-binding transcription factor activity"/>
    <property type="evidence" value="ECO:0007669"/>
    <property type="project" value="InterPro"/>
</dbReference>
<name>M8D0Q2_AEGTA</name>
<accession>M8D0Q2</accession>
<keyword evidence="2" id="KW-0677">Repeat</keyword>
<organism evidence="9">
    <name type="scientific">Aegilops tauschii</name>
    <name type="common">Tausch's goatgrass</name>
    <name type="synonym">Aegilops squarrosa</name>
    <dbReference type="NCBI Taxonomy" id="37682"/>
    <lineage>
        <taxon>Eukaryota</taxon>
        <taxon>Viridiplantae</taxon>
        <taxon>Streptophyta</taxon>
        <taxon>Embryophyta</taxon>
        <taxon>Tracheophyta</taxon>
        <taxon>Spermatophyta</taxon>
        <taxon>Magnoliopsida</taxon>
        <taxon>Liliopsida</taxon>
        <taxon>Poales</taxon>
        <taxon>Poaceae</taxon>
        <taxon>BOP clade</taxon>
        <taxon>Pooideae</taxon>
        <taxon>Triticodae</taxon>
        <taxon>Triticeae</taxon>
        <taxon>Triticinae</taxon>
        <taxon>Aegilops</taxon>
    </lineage>
</organism>
<evidence type="ECO:0000256" key="7">
    <source>
        <dbReference type="SAM" id="MobiDB-lite"/>
    </source>
</evidence>
<keyword evidence="5" id="KW-0804">Transcription</keyword>
<feature type="compositionally biased region" description="Polar residues" evidence="7">
    <location>
        <begin position="843"/>
        <end position="854"/>
    </location>
</feature>
<feature type="domain" description="WRKY" evidence="8">
    <location>
        <begin position="816"/>
        <end position="842"/>
    </location>
</feature>
<feature type="region of interest" description="Disordered" evidence="7">
    <location>
        <begin position="643"/>
        <end position="690"/>
    </location>
</feature>
<feature type="region of interest" description="Disordered" evidence="7">
    <location>
        <begin position="384"/>
        <end position="412"/>
    </location>
</feature>
<dbReference type="PANTHER" id="PTHR31221:SF360">
    <property type="entry name" value="WRKY DOMAIN-CONTAINING PROTEIN"/>
    <property type="match status" value="1"/>
</dbReference>
<dbReference type="GO" id="GO:0043565">
    <property type="term" value="F:sequence-specific DNA binding"/>
    <property type="evidence" value="ECO:0007669"/>
    <property type="project" value="InterPro"/>
</dbReference>
<evidence type="ECO:0000256" key="4">
    <source>
        <dbReference type="ARBA" id="ARBA00023125"/>
    </source>
</evidence>
<sequence>MKKQSVQRSMFSTTRVQRQDIECSIGVGAWGHVDLYENYFAPDSIFECYLHHFILDAMAIVLEHHKYTTAMRMLAHGMATYQWDEYLQICVRTYLEAMVFGPEYLRELNVEDTTRLMAIGESIGLLEKEREEIEETREGKWCSPLLPRRIGHHWTPPPDLQHVQLSLAGHGAKLRGTFSCTAVTEYIAGPCAGLPASHDTPLSAHLRTSGYSPMSSPPPLGPDKKWDVALAAATIWGRVLEGSSMSSNMTCLRLGFGGIRVELGCKPLQCSSFVSDPCALFPLLLVLAIGGLRPSPAGRGGIAIGGSCDSHFSIISPRFHAEMDGHTHLAMEWKDQSPGPDCSMLPSFLTDPFPADPLVEDCDGGNDGSEGGGFERHGLSVAVGSPQEEGKPVTPHFGQRSSSSSSLSERMAGRAGLQTVRIVIGFVSGMLDWQGQSSPTTGKLLMLGDTNNNNNARLEPPSVEDGPRAFSFKALDLKSSQYTAEGKKGSLPNSQHPSAPSRDVPVKTETNIQTTTQGANPLGHLNQAQLNNGQDLMKRSYHDCNNKRNRLAADSATAGGDNNASPTPPATAVDSEAAKGDYPAAVATAAPAEDGYSWRKYGQKQVKHSEYPRSYYKCTHPSCQVKKKVERSHEGHVTEIIYKGTHNHPRPAAQSRRPAGGAQVHPFNDAQMDAPADNNNNGYGNAGGSQPNAEARSLWHAGVAVQDWRGDGLEATSPPSVPGELCDSSASMQVHDGAARFESPEGGVDVTSAVSDEVDGDDRVAHGSMSQGQGAADTTEGDELESKRRKLESCAIDMSTASRAVREPRVVIQTTSEVDILDDGYRWRKYGQKVVKGNPNPRLPNSPQTSQHTQDAFQTPWKTIHYVTTISSARLISDQVKDMDNLTLRRLNMHEQ</sequence>
<reference evidence="9" key="1">
    <citation type="submission" date="2015-06" db="UniProtKB">
        <authorList>
            <consortium name="EnsemblPlants"/>
        </authorList>
    </citation>
    <scope>IDENTIFICATION</scope>
</reference>
<dbReference type="PANTHER" id="PTHR31221">
    <property type="entry name" value="WRKY TRANSCRIPTION FACTOR PROTEIN 1-RELATED"/>
    <property type="match status" value="1"/>
</dbReference>
<dbReference type="InterPro" id="IPR036576">
    <property type="entry name" value="WRKY_dom_sf"/>
</dbReference>
<evidence type="ECO:0000256" key="5">
    <source>
        <dbReference type="ARBA" id="ARBA00023163"/>
    </source>
</evidence>